<dbReference type="Proteomes" id="UP001515480">
    <property type="component" value="Unassembled WGS sequence"/>
</dbReference>
<keyword evidence="4" id="KW-1185">Reference proteome</keyword>
<feature type="domain" description="TRPM SLOG" evidence="2">
    <location>
        <begin position="108"/>
        <end position="320"/>
    </location>
</feature>
<organism evidence="3 4">
    <name type="scientific">Prymnesium parvum</name>
    <name type="common">Toxic golden alga</name>
    <dbReference type="NCBI Taxonomy" id="97485"/>
    <lineage>
        <taxon>Eukaryota</taxon>
        <taxon>Haptista</taxon>
        <taxon>Haptophyta</taxon>
        <taxon>Prymnesiophyceae</taxon>
        <taxon>Prymnesiales</taxon>
        <taxon>Prymnesiaceae</taxon>
        <taxon>Prymnesium</taxon>
    </lineage>
</organism>
<evidence type="ECO:0000256" key="1">
    <source>
        <dbReference type="SAM" id="Phobius"/>
    </source>
</evidence>
<protein>
    <recommendedName>
        <fullName evidence="2">TRPM SLOG domain-containing protein</fullName>
    </recommendedName>
</protein>
<proteinExistence type="predicted"/>
<accession>A0AB34J4R9</accession>
<dbReference type="GO" id="GO:0030001">
    <property type="term" value="P:metal ion transport"/>
    <property type="evidence" value="ECO:0007669"/>
    <property type="project" value="TreeGrafter"/>
</dbReference>
<feature type="transmembrane region" description="Helical" evidence="1">
    <location>
        <begin position="1024"/>
        <end position="1046"/>
    </location>
</feature>
<dbReference type="InterPro" id="IPR041491">
    <property type="entry name" value="TRPM_SLOG"/>
</dbReference>
<sequence length="1340" mass="150531">MAEMSRVAEAVLVDRPQEGTPKGPRFSRQLSNCSRTLGRIRRQSKLVASLHSYQNEVMEKAAIVLQRALRVRWQVYRLFGPELFFDAYGQSGQSGAIAFAGCANPSFWIRVSHNSAPSRLVEFLVHFWQITRPEIIISITGGAQDFTMHHQLRGAFERGLAKASISAKSMIFTAGSDTGVMKLVGAAKQRHGIEAPLIGIFPWGATNGREQLMRNCGTIAWYKPTPPSKEGAPLNPHHTHFIFVDDGTENSASWGSEIQMRSKIESTLSTVKSVPVVVLVVQGGPGTLATVLSAARSAKPITILADSGGAATALFTFVTQGADALEERFVPYSDTMREIHELNELYEGRQLKFFRLEDGVADVTGTGQRDICETLLEGIIDMIGTMPASQLLPVGARVADATRGEGKVVKRESNGARWVEWESTGETVRYEAQGMEAFTFAVPTGSWHQQSEEVGSPLLAKALNLCVAWDMPQMVGRVLASSYRVRNVSPVQGVGSLPEVGQALQRALELQHSGVAQLLWDLPGTSFKAVNMCKLYLKTAPHRSLESKQLQFNLRIAANLEIKQKLSYTARHKVFVESLQSTFHAVNNVLAYSLHMFPETRAHDIFLWLMFQGNCSFAKKVWSHCDRPVHIALLGTAICRKLESQSELVYNDVSLGDTVENWAYGAMEMSPSEARSRQVLELSLLENKPSNALDIAYAVAAKHFLTQRSVAAYIDLGWRGGFEDPIRAPHGTKETVITLPAKFSWLSIAIQTMCPFLCPQVYLKSPEEEKTEYHDMTLLRALSLKAHLTKTEARNSRPSVSPVSSSPRTRLRVQGWRYADVRFGDASHSAWNTEITTSLLKDARRILVPSEILKTGTADFRKRWFVVQEGESQRFHIYDMFMWLHEVMQPFAAFYKIPAVRLVNRAMVHVIGICLHCAMVLSFSSFHELDGLKSSSPRLPVMRFHWNNGDPIEFIWWCFELCIGLDSTHHQNYEFARSLYDVYIVALSLKSICVFVVGLKYLTVYKPIGVLIIMISQMVVDTEIFIILFTNITIAFSITLAGMQKVDRYKTVLPLEETDEVQSDTFSSLGGLWAPWWAVYGYYDPRRYDWLTSLLVWVYTLIGSVVLVNLLVAMFADTFARVKESSQQEYIFVKCGRLLMYRSVIHPVPPVINAPIILYKWLRFLAKLISILWSLFRGYVKNCRSSLVKSSRVAIVRGQRCSPRKKRRLSEAVLSDLRHSIEEAQAEPLNATSKVRPAEEASEVADGRDLVDKFLQKLEFDESESLKALSHATREQISEMASRHIKSFELLDERVNTLEHDVATQHHALSERLDKVLAVLEDVRQRQVDGSSHTNDALQT</sequence>
<dbReference type="InterPro" id="IPR050927">
    <property type="entry name" value="TRPM"/>
</dbReference>
<evidence type="ECO:0000313" key="3">
    <source>
        <dbReference type="EMBL" id="KAL1511237.1"/>
    </source>
</evidence>
<name>A0AB34J4R9_PRYPA</name>
<dbReference type="EMBL" id="JBGBPQ010000014">
    <property type="protein sequence ID" value="KAL1511237.1"/>
    <property type="molecule type" value="Genomic_DNA"/>
</dbReference>
<keyword evidence="1" id="KW-1133">Transmembrane helix</keyword>
<evidence type="ECO:0000313" key="4">
    <source>
        <dbReference type="Proteomes" id="UP001515480"/>
    </source>
</evidence>
<reference evidence="3 4" key="1">
    <citation type="journal article" date="2024" name="Science">
        <title>Giant polyketide synthase enzymes in the biosynthesis of giant marine polyether toxins.</title>
        <authorList>
            <person name="Fallon T.R."/>
            <person name="Shende V.V."/>
            <person name="Wierzbicki I.H."/>
            <person name="Pendleton A.L."/>
            <person name="Watervoot N.F."/>
            <person name="Auber R.P."/>
            <person name="Gonzalez D.J."/>
            <person name="Wisecaver J.H."/>
            <person name="Moore B.S."/>
        </authorList>
    </citation>
    <scope>NUCLEOTIDE SEQUENCE [LARGE SCALE GENOMIC DNA]</scope>
    <source>
        <strain evidence="3 4">12B1</strain>
    </source>
</reference>
<comment type="caution">
    <text evidence="3">The sequence shown here is derived from an EMBL/GenBank/DDBJ whole genome shotgun (WGS) entry which is preliminary data.</text>
</comment>
<gene>
    <name evidence="3" type="ORF">AB1Y20_006047</name>
</gene>
<keyword evidence="1" id="KW-0472">Membrane</keyword>
<dbReference type="PANTHER" id="PTHR13800:SF12">
    <property type="entry name" value="TRANSIENT RECEPTOR POTENTIAL CATION CHANNEL SUBFAMILY M MEMBER-LIKE 2"/>
    <property type="match status" value="1"/>
</dbReference>
<evidence type="ECO:0000259" key="2">
    <source>
        <dbReference type="Pfam" id="PF18139"/>
    </source>
</evidence>
<keyword evidence="1" id="KW-0812">Transmembrane</keyword>
<dbReference type="Pfam" id="PF18139">
    <property type="entry name" value="LSDAT_euk"/>
    <property type="match status" value="1"/>
</dbReference>
<dbReference type="GO" id="GO:0005261">
    <property type="term" value="F:monoatomic cation channel activity"/>
    <property type="evidence" value="ECO:0007669"/>
    <property type="project" value="TreeGrafter"/>
</dbReference>
<dbReference type="GO" id="GO:0005886">
    <property type="term" value="C:plasma membrane"/>
    <property type="evidence" value="ECO:0007669"/>
    <property type="project" value="TreeGrafter"/>
</dbReference>
<dbReference type="PANTHER" id="PTHR13800">
    <property type="entry name" value="TRANSIENT RECEPTOR POTENTIAL CATION CHANNEL, SUBFAMILY M, MEMBER 6"/>
    <property type="match status" value="1"/>
</dbReference>
<feature type="transmembrane region" description="Helical" evidence="1">
    <location>
        <begin position="982"/>
        <end position="1003"/>
    </location>
</feature>
<feature type="transmembrane region" description="Helical" evidence="1">
    <location>
        <begin position="1095"/>
        <end position="1116"/>
    </location>
</feature>